<evidence type="ECO:0000256" key="1">
    <source>
        <dbReference type="SAM" id="SignalP"/>
    </source>
</evidence>
<dbReference type="Proteomes" id="UP001279660">
    <property type="component" value="Unassembled WGS sequence"/>
</dbReference>
<dbReference type="InterPro" id="IPR005158">
    <property type="entry name" value="BTAD"/>
</dbReference>
<feature type="chain" id="PRO_5046198514" evidence="1">
    <location>
        <begin position="22"/>
        <end position="119"/>
    </location>
</feature>
<sequence length="119" mass="12572">MTKMIALSLLVLAPLSAPAVANPMAATPSASAAAQNADAITTLETRVRLNPDDGGRHIELAAAYLRSGRTAEALTAFRRARALDNEMLETPTGDAIWSHQIADRVLARAAARPVQLSSR</sequence>
<protein>
    <submittedName>
        <fullName evidence="3">BTAD domain-containing putative transcriptional regulator</fullName>
    </submittedName>
</protein>
<feature type="domain" description="Bacterial transcriptional activator" evidence="2">
    <location>
        <begin position="33"/>
        <end position="96"/>
    </location>
</feature>
<organism evidence="3 4">
    <name type="scientific">Sphingomonas echinoides</name>
    <dbReference type="NCBI Taxonomy" id="59803"/>
    <lineage>
        <taxon>Bacteria</taxon>
        <taxon>Pseudomonadati</taxon>
        <taxon>Pseudomonadota</taxon>
        <taxon>Alphaproteobacteria</taxon>
        <taxon>Sphingomonadales</taxon>
        <taxon>Sphingomonadaceae</taxon>
        <taxon>Sphingomonas</taxon>
    </lineage>
</organism>
<evidence type="ECO:0000313" key="4">
    <source>
        <dbReference type="Proteomes" id="UP001279660"/>
    </source>
</evidence>
<proteinExistence type="predicted"/>
<dbReference type="Pfam" id="PF03704">
    <property type="entry name" value="BTAD"/>
    <property type="match status" value="1"/>
</dbReference>
<comment type="caution">
    <text evidence="3">The sequence shown here is derived from an EMBL/GenBank/DDBJ whole genome shotgun (WGS) entry which is preliminary data.</text>
</comment>
<dbReference type="EMBL" id="JAWXXV010000001">
    <property type="protein sequence ID" value="MDX5983858.1"/>
    <property type="molecule type" value="Genomic_DNA"/>
</dbReference>
<feature type="signal peptide" evidence="1">
    <location>
        <begin position="1"/>
        <end position="21"/>
    </location>
</feature>
<evidence type="ECO:0000259" key="2">
    <source>
        <dbReference type="Pfam" id="PF03704"/>
    </source>
</evidence>
<dbReference type="Gene3D" id="1.25.40.10">
    <property type="entry name" value="Tetratricopeptide repeat domain"/>
    <property type="match status" value="1"/>
</dbReference>
<dbReference type="InterPro" id="IPR011990">
    <property type="entry name" value="TPR-like_helical_dom_sf"/>
</dbReference>
<name>A0ABU4PL81_9SPHN</name>
<gene>
    <name evidence="3" type="ORF">SIL82_06265</name>
</gene>
<accession>A0ABU4PL81</accession>
<dbReference type="RefSeq" id="WP_010404306.1">
    <property type="nucleotide sequence ID" value="NZ_JAWXXV010000001.1"/>
</dbReference>
<keyword evidence="1" id="KW-0732">Signal</keyword>
<reference evidence="3 4" key="1">
    <citation type="submission" date="2023-11" db="EMBL/GenBank/DDBJ databases">
        <title>MicrobeMod: A computational toolkit for identifying prokaryotic methylation and restriction-modification with nanopore sequencing.</title>
        <authorList>
            <person name="Crits-Christoph A."/>
            <person name="Kang S.C."/>
            <person name="Lee H."/>
            <person name="Ostrov N."/>
        </authorList>
    </citation>
    <scope>NUCLEOTIDE SEQUENCE [LARGE SCALE GENOMIC DNA]</scope>
    <source>
        <strain evidence="3 4">ATCC 14820</strain>
    </source>
</reference>
<dbReference type="SUPFAM" id="SSF48452">
    <property type="entry name" value="TPR-like"/>
    <property type="match status" value="1"/>
</dbReference>
<keyword evidence="4" id="KW-1185">Reference proteome</keyword>
<evidence type="ECO:0000313" key="3">
    <source>
        <dbReference type="EMBL" id="MDX5983858.1"/>
    </source>
</evidence>